<evidence type="ECO:0000313" key="4">
    <source>
        <dbReference type="Proteomes" id="UP000472269"/>
    </source>
</evidence>
<proteinExistence type="predicted"/>
<feature type="compositionally biased region" description="Basic and acidic residues" evidence="1">
    <location>
        <begin position="115"/>
        <end position="134"/>
    </location>
</feature>
<feature type="compositionally biased region" description="Basic and acidic residues" evidence="1">
    <location>
        <begin position="149"/>
        <end position="158"/>
    </location>
</feature>
<dbReference type="OMA" id="KETTCIW"/>
<dbReference type="Proteomes" id="UP000472269">
    <property type="component" value="Unplaced"/>
</dbReference>
<sequence>MSVGRHQPTQRLPVWLLCHLSASPRAARLCSITVLLGAALLLPTPGGAQVSPHSPPHPPATLRDKLAQGDSCVSCATPWNPPLSPQAPRDTEWQGVATEQDLAKETTCIWLVGPEEDRDHLHHPQDDAREDDPHGLPQTLALEVQSGPEEDRDHLHHG</sequence>
<evidence type="ECO:0000256" key="1">
    <source>
        <dbReference type="SAM" id="MobiDB-lite"/>
    </source>
</evidence>
<feature type="region of interest" description="Disordered" evidence="1">
    <location>
        <begin position="47"/>
        <end position="98"/>
    </location>
</feature>
<accession>A0A663LPL8</accession>
<name>A0A663LPL8_ATHCN</name>
<evidence type="ECO:0000256" key="2">
    <source>
        <dbReference type="SAM" id="SignalP"/>
    </source>
</evidence>
<feature type="signal peptide" evidence="2">
    <location>
        <begin position="1"/>
        <end position="48"/>
    </location>
</feature>
<keyword evidence="4" id="KW-1185">Reference proteome</keyword>
<dbReference type="AlphaFoldDB" id="A0A663LPL8"/>
<organism evidence="3 4">
    <name type="scientific">Athene cunicularia</name>
    <name type="common">Burrowing owl</name>
    <name type="synonym">Speotyto cunicularia</name>
    <dbReference type="NCBI Taxonomy" id="194338"/>
    <lineage>
        <taxon>Eukaryota</taxon>
        <taxon>Metazoa</taxon>
        <taxon>Chordata</taxon>
        <taxon>Craniata</taxon>
        <taxon>Vertebrata</taxon>
        <taxon>Euteleostomi</taxon>
        <taxon>Archelosauria</taxon>
        <taxon>Archosauria</taxon>
        <taxon>Dinosauria</taxon>
        <taxon>Saurischia</taxon>
        <taxon>Theropoda</taxon>
        <taxon>Coelurosauria</taxon>
        <taxon>Aves</taxon>
        <taxon>Neognathae</taxon>
        <taxon>Neoaves</taxon>
        <taxon>Telluraves</taxon>
        <taxon>Strigiformes</taxon>
        <taxon>Strigidae</taxon>
        <taxon>Athene</taxon>
    </lineage>
</organism>
<keyword evidence="2" id="KW-0732">Signal</keyword>
<feature type="region of interest" description="Disordered" evidence="1">
    <location>
        <begin position="113"/>
        <end position="158"/>
    </location>
</feature>
<protein>
    <submittedName>
        <fullName evidence="3">Uncharacterized protein</fullName>
    </submittedName>
</protein>
<evidence type="ECO:0000313" key="3">
    <source>
        <dbReference type="Ensembl" id="ENSACUP00000000722.1"/>
    </source>
</evidence>
<reference evidence="3" key="2">
    <citation type="submission" date="2025-09" db="UniProtKB">
        <authorList>
            <consortium name="Ensembl"/>
        </authorList>
    </citation>
    <scope>IDENTIFICATION</scope>
</reference>
<dbReference type="Ensembl" id="ENSACUT00000000781.1">
    <property type="protein sequence ID" value="ENSACUP00000000722.1"/>
    <property type="gene ID" value="ENSACUG00000000557.1"/>
</dbReference>
<feature type="chain" id="PRO_5025359526" evidence="2">
    <location>
        <begin position="49"/>
        <end position="158"/>
    </location>
</feature>
<reference evidence="3" key="1">
    <citation type="submission" date="2025-08" db="UniProtKB">
        <authorList>
            <consortium name="Ensembl"/>
        </authorList>
    </citation>
    <scope>IDENTIFICATION</scope>
</reference>